<dbReference type="EC" id="3.6.4.13" evidence="1"/>
<dbReference type="PROSITE" id="PS51192">
    <property type="entry name" value="HELICASE_ATP_BIND_1"/>
    <property type="match status" value="1"/>
</dbReference>
<feature type="short sequence motif" description="Q motif" evidence="12">
    <location>
        <begin position="151"/>
        <end position="179"/>
    </location>
</feature>
<feature type="domain" description="Helicase C-terminal" evidence="15">
    <location>
        <begin position="378"/>
        <end position="538"/>
    </location>
</feature>
<proteinExistence type="inferred from homology"/>
<dbReference type="InterPro" id="IPR014001">
    <property type="entry name" value="Helicase_ATP-bd"/>
</dbReference>
<keyword evidence="9" id="KW-0694">RNA-binding</keyword>
<dbReference type="FunFam" id="3.40.50.300:FF:000449">
    <property type="entry name" value="Probable ATP-dependent RNA helicase DDX41"/>
    <property type="match status" value="1"/>
</dbReference>
<feature type="domain" description="Helicase ATP-binding" evidence="14">
    <location>
        <begin position="182"/>
        <end position="367"/>
    </location>
</feature>
<evidence type="ECO:0000256" key="8">
    <source>
        <dbReference type="ARBA" id="ARBA00022840"/>
    </source>
</evidence>
<comment type="caution">
    <text evidence="17">The sequence shown here is derived from an EMBL/GenBank/DDBJ whole genome shotgun (WGS) entry which is preliminary data.</text>
</comment>
<evidence type="ECO:0000256" key="11">
    <source>
        <dbReference type="ARBA" id="ARBA00047984"/>
    </source>
</evidence>
<keyword evidence="6 17" id="KW-0347">Helicase</keyword>
<dbReference type="GO" id="GO:0008270">
    <property type="term" value="F:zinc ion binding"/>
    <property type="evidence" value="ECO:0007669"/>
    <property type="project" value="UniProtKB-KW"/>
</dbReference>
<reference evidence="17" key="1">
    <citation type="submission" date="2022-08" db="EMBL/GenBank/DDBJ databases">
        <title>Novel sulphate-reducing endosymbionts in the free-living metamonad Anaeramoeba.</title>
        <authorList>
            <person name="Jerlstrom-Hultqvist J."/>
            <person name="Cepicka I."/>
            <person name="Gallot-Lavallee L."/>
            <person name="Salas-Leiva D."/>
            <person name="Curtis B.A."/>
            <person name="Zahonova K."/>
            <person name="Pipaliya S."/>
            <person name="Dacks J."/>
            <person name="Roger A.J."/>
        </authorList>
    </citation>
    <scope>NUCLEOTIDE SEQUENCE</scope>
    <source>
        <strain evidence="17">Busselton2</strain>
    </source>
</reference>
<comment type="similarity">
    <text evidence="10">Belongs to the DEAD box helicase family. DDX41 subfamily.</text>
</comment>
<keyword evidence="5" id="KW-0378">Hydrolase</keyword>
<dbReference type="InterPro" id="IPR014014">
    <property type="entry name" value="RNA_helicase_DEAD_Q_motif"/>
</dbReference>
<dbReference type="PROSITE" id="PS51195">
    <property type="entry name" value="Q_MOTIF"/>
    <property type="match status" value="1"/>
</dbReference>
<protein>
    <recommendedName>
        <fullName evidence="1">RNA helicase</fullName>
        <ecNumber evidence="1">3.6.4.13</ecNumber>
    </recommendedName>
</protein>
<dbReference type="SMART" id="SM00487">
    <property type="entry name" value="DEXDc"/>
    <property type="match status" value="1"/>
</dbReference>
<keyword evidence="8" id="KW-0067">ATP-binding</keyword>
<dbReference type="PANTHER" id="PTHR47958">
    <property type="entry name" value="ATP-DEPENDENT RNA HELICASE DBP3"/>
    <property type="match status" value="1"/>
</dbReference>
<evidence type="ECO:0000259" key="15">
    <source>
        <dbReference type="PROSITE" id="PS51194"/>
    </source>
</evidence>
<sequence>MISSEKQQTEIESEPEQEEYVPIRKRLEEEYENENKMNEQDEEILLGPKATKTLLEQKIELMNQEPLVEQNQISKQEKLKLEEEELLQQLDPLKPLLAVSERSSGVIYKDPIKTGWEPPYRVQKMSQEESNELRKKLHIIVHGDDVCNPIKSFKLLRFPRSLVKGLAERGIRKPSPIQIQGFPLVMSGRDMIGIAFTGSGKTLVFILPIILFCIDEELKMPIGAGEGPIGLVVCPSRELAGQIYDEINYYSAQMHKHGSYPLLRTMLCIGGIDKREQLDGIKRGVHIIVATPGRLLDFLDRKKFDLELCRHLAFDEADRMIDTGFEEDVRSILDFFRHQRQTLLFSATMPKKILNFAMSALVKPVIVNVGRAGAANMDVIQEVEYVKQESKLIYLLECLQKTPPPVIVFCENRKDVDEINEYLLIKGVSSVGIHSGKNQKERNEAIRTFKDMKVDVLIATDIAGKGLDFRQVQHVINYDMPEDIESYVHRIGRTGRCGKTGIATTFINQNSSESILIDLKHLLMEAKQRIPPVLQSLSDPEDVVRDKNGELVECAFCSGLGHRITNCPKLEEMNYKKMQQSSIQGRSNEWL</sequence>
<dbReference type="InterPro" id="IPR027417">
    <property type="entry name" value="P-loop_NTPase"/>
</dbReference>
<dbReference type="GO" id="GO:0016787">
    <property type="term" value="F:hydrolase activity"/>
    <property type="evidence" value="ECO:0007669"/>
    <property type="project" value="UniProtKB-KW"/>
</dbReference>
<dbReference type="GO" id="GO:0005634">
    <property type="term" value="C:nucleus"/>
    <property type="evidence" value="ECO:0007669"/>
    <property type="project" value="UniProtKB-ARBA"/>
</dbReference>
<dbReference type="FunFam" id="3.40.50.300:FF:000657">
    <property type="entry name" value="Probable ATP-dependent RNA helicase DDX41"/>
    <property type="match status" value="1"/>
</dbReference>
<accession>A0AAV7YKZ6</accession>
<dbReference type="GO" id="GO:0005524">
    <property type="term" value="F:ATP binding"/>
    <property type="evidence" value="ECO:0007669"/>
    <property type="project" value="UniProtKB-KW"/>
</dbReference>
<dbReference type="PROSITE" id="PS51194">
    <property type="entry name" value="HELICASE_CTER"/>
    <property type="match status" value="1"/>
</dbReference>
<dbReference type="Pfam" id="PF00271">
    <property type="entry name" value="Helicase_C"/>
    <property type="match status" value="1"/>
</dbReference>
<evidence type="ECO:0000256" key="1">
    <source>
        <dbReference type="ARBA" id="ARBA00012552"/>
    </source>
</evidence>
<evidence type="ECO:0000256" key="7">
    <source>
        <dbReference type="ARBA" id="ARBA00022833"/>
    </source>
</evidence>
<dbReference type="EMBL" id="JANTQA010000057">
    <property type="protein sequence ID" value="KAJ3429531.1"/>
    <property type="molecule type" value="Genomic_DNA"/>
</dbReference>
<evidence type="ECO:0000256" key="9">
    <source>
        <dbReference type="ARBA" id="ARBA00022884"/>
    </source>
</evidence>
<dbReference type="CDD" id="cd18787">
    <property type="entry name" value="SF2_C_DEAD"/>
    <property type="match status" value="1"/>
</dbReference>
<evidence type="ECO:0000259" key="16">
    <source>
        <dbReference type="PROSITE" id="PS51195"/>
    </source>
</evidence>
<evidence type="ECO:0000256" key="13">
    <source>
        <dbReference type="SAM" id="MobiDB-lite"/>
    </source>
</evidence>
<evidence type="ECO:0000256" key="12">
    <source>
        <dbReference type="PROSITE-ProRule" id="PRU00552"/>
    </source>
</evidence>
<evidence type="ECO:0000256" key="4">
    <source>
        <dbReference type="ARBA" id="ARBA00022771"/>
    </source>
</evidence>
<dbReference type="InterPro" id="IPR001650">
    <property type="entry name" value="Helicase_C-like"/>
</dbReference>
<name>A0AAV7YKZ6_9EUKA</name>
<keyword evidence="7" id="KW-0862">Zinc</keyword>
<evidence type="ECO:0000256" key="10">
    <source>
        <dbReference type="ARBA" id="ARBA00023594"/>
    </source>
</evidence>
<evidence type="ECO:0000256" key="3">
    <source>
        <dbReference type="ARBA" id="ARBA00022741"/>
    </source>
</evidence>
<evidence type="ECO:0000256" key="2">
    <source>
        <dbReference type="ARBA" id="ARBA00022723"/>
    </source>
</evidence>
<gene>
    <name evidence="17" type="ORF">M0812_24886</name>
</gene>
<comment type="catalytic activity">
    <reaction evidence="11">
        <text>ATP + H2O = ADP + phosphate + H(+)</text>
        <dbReference type="Rhea" id="RHEA:13065"/>
        <dbReference type="ChEBI" id="CHEBI:15377"/>
        <dbReference type="ChEBI" id="CHEBI:15378"/>
        <dbReference type="ChEBI" id="CHEBI:30616"/>
        <dbReference type="ChEBI" id="CHEBI:43474"/>
        <dbReference type="ChEBI" id="CHEBI:456216"/>
        <dbReference type="EC" id="3.6.4.13"/>
    </reaction>
</comment>
<organism evidence="17 18">
    <name type="scientific">Anaeramoeba flamelloides</name>
    <dbReference type="NCBI Taxonomy" id="1746091"/>
    <lineage>
        <taxon>Eukaryota</taxon>
        <taxon>Metamonada</taxon>
        <taxon>Anaeramoebidae</taxon>
        <taxon>Anaeramoeba</taxon>
    </lineage>
</organism>
<evidence type="ECO:0000256" key="6">
    <source>
        <dbReference type="ARBA" id="ARBA00022806"/>
    </source>
</evidence>
<dbReference type="GO" id="GO:0003724">
    <property type="term" value="F:RNA helicase activity"/>
    <property type="evidence" value="ECO:0007669"/>
    <property type="project" value="UniProtKB-EC"/>
</dbReference>
<keyword evidence="4" id="KW-0863">Zinc-finger</keyword>
<dbReference type="GO" id="GO:0003723">
    <property type="term" value="F:RNA binding"/>
    <property type="evidence" value="ECO:0007669"/>
    <property type="project" value="UniProtKB-KW"/>
</dbReference>
<keyword evidence="2" id="KW-0479">Metal-binding</keyword>
<evidence type="ECO:0000313" key="18">
    <source>
        <dbReference type="Proteomes" id="UP001146793"/>
    </source>
</evidence>
<feature type="region of interest" description="Disordered" evidence="13">
    <location>
        <begin position="1"/>
        <end position="26"/>
    </location>
</feature>
<dbReference type="AlphaFoldDB" id="A0AAV7YKZ6"/>
<evidence type="ECO:0000259" key="14">
    <source>
        <dbReference type="PROSITE" id="PS51192"/>
    </source>
</evidence>
<dbReference type="SUPFAM" id="SSF52540">
    <property type="entry name" value="P-loop containing nucleoside triphosphate hydrolases"/>
    <property type="match status" value="1"/>
</dbReference>
<dbReference type="Gene3D" id="3.40.50.300">
    <property type="entry name" value="P-loop containing nucleotide triphosphate hydrolases"/>
    <property type="match status" value="2"/>
</dbReference>
<dbReference type="SMART" id="SM00490">
    <property type="entry name" value="HELICc"/>
    <property type="match status" value="1"/>
</dbReference>
<dbReference type="Proteomes" id="UP001146793">
    <property type="component" value="Unassembled WGS sequence"/>
</dbReference>
<keyword evidence="3" id="KW-0547">Nucleotide-binding</keyword>
<evidence type="ECO:0000313" key="17">
    <source>
        <dbReference type="EMBL" id="KAJ3429531.1"/>
    </source>
</evidence>
<dbReference type="InterPro" id="IPR011545">
    <property type="entry name" value="DEAD/DEAH_box_helicase_dom"/>
</dbReference>
<dbReference type="GO" id="GO:0005737">
    <property type="term" value="C:cytoplasm"/>
    <property type="evidence" value="ECO:0007669"/>
    <property type="project" value="UniProtKB-ARBA"/>
</dbReference>
<feature type="domain" description="DEAD-box RNA helicase Q" evidence="16">
    <location>
        <begin position="151"/>
        <end position="179"/>
    </location>
</feature>
<evidence type="ECO:0000256" key="5">
    <source>
        <dbReference type="ARBA" id="ARBA00022801"/>
    </source>
</evidence>
<dbReference type="Pfam" id="PF00270">
    <property type="entry name" value="DEAD"/>
    <property type="match status" value="1"/>
</dbReference>